<dbReference type="AlphaFoldDB" id="A0A369BHL1"/>
<dbReference type="InterPro" id="IPR018711">
    <property type="entry name" value="NAGPA"/>
</dbReference>
<dbReference type="PANTHER" id="PTHR40446">
    <property type="entry name" value="N-ACETYLGLUCOSAMINE-1-PHOSPHODIESTER ALPHA-N-ACETYLGLUCOSAMINIDASE"/>
    <property type="match status" value="1"/>
</dbReference>
<organism evidence="2 3">
    <name type="scientific">Anaerobacterium chartisolvens</name>
    <dbReference type="NCBI Taxonomy" id="1297424"/>
    <lineage>
        <taxon>Bacteria</taxon>
        <taxon>Bacillati</taxon>
        <taxon>Bacillota</taxon>
        <taxon>Clostridia</taxon>
        <taxon>Eubacteriales</taxon>
        <taxon>Oscillospiraceae</taxon>
        <taxon>Anaerobacterium</taxon>
    </lineage>
</organism>
<dbReference type="Proteomes" id="UP000253034">
    <property type="component" value="Unassembled WGS sequence"/>
</dbReference>
<evidence type="ECO:0000259" key="1">
    <source>
        <dbReference type="Pfam" id="PF09992"/>
    </source>
</evidence>
<protein>
    <submittedName>
        <fullName evidence="2">Uncharacterized protein DUF2233</fullName>
    </submittedName>
</protein>
<dbReference type="PANTHER" id="PTHR40446:SF2">
    <property type="entry name" value="N-ACETYLGLUCOSAMINE-1-PHOSPHODIESTER ALPHA-N-ACETYLGLUCOSAMINIDASE"/>
    <property type="match status" value="1"/>
</dbReference>
<comment type="caution">
    <text evidence="2">The sequence shown here is derived from an EMBL/GenBank/DDBJ whole genome shotgun (WGS) entry which is preliminary data.</text>
</comment>
<dbReference type="EMBL" id="QPJT01000001">
    <property type="protein sequence ID" value="RCX21043.1"/>
    <property type="molecule type" value="Genomic_DNA"/>
</dbReference>
<evidence type="ECO:0000313" key="2">
    <source>
        <dbReference type="EMBL" id="RCX21043.1"/>
    </source>
</evidence>
<keyword evidence="3" id="KW-1185">Reference proteome</keyword>
<dbReference type="OrthoDB" id="9809781at2"/>
<proteinExistence type="predicted"/>
<feature type="domain" description="Phosphodiester glycosidase" evidence="1">
    <location>
        <begin position="215"/>
        <end position="393"/>
    </location>
</feature>
<dbReference type="Gene3D" id="2.60.120.430">
    <property type="entry name" value="Galactose-binding lectin"/>
    <property type="match status" value="1"/>
</dbReference>
<gene>
    <name evidence="2" type="ORF">DFR58_101253</name>
</gene>
<name>A0A369BHL1_9FIRM</name>
<evidence type="ECO:0000313" key="3">
    <source>
        <dbReference type="Proteomes" id="UP000253034"/>
    </source>
</evidence>
<reference evidence="2 3" key="1">
    <citation type="submission" date="2018-07" db="EMBL/GenBank/DDBJ databases">
        <title>Genomic Encyclopedia of Type Strains, Phase IV (KMG-IV): sequencing the most valuable type-strain genomes for metagenomic binning, comparative biology and taxonomic classification.</title>
        <authorList>
            <person name="Goeker M."/>
        </authorList>
    </citation>
    <scope>NUCLEOTIDE SEQUENCE [LARGE SCALE GENOMIC DNA]</scope>
    <source>
        <strain evidence="2 3">DSM 27016</strain>
    </source>
</reference>
<dbReference type="RefSeq" id="WP_114295985.1">
    <property type="nucleotide sequence ID" value="NZ_QPJT01000001.1"/>
</dbReference>
<sequence>MLYIRKSLIAALAVVVAFISLLPLSAVRAAGSSTILQSSSGRTNITSGATLEKITRFTTDGWLSINVIRVDPLNPNIKVDTMMSPESIQVLATTQSIAKSKGAVAAINGGFFDWTYKTPIGTYVESGTIASASSTYDQADSLMASFSLNNLNEVLYNYWKINMELIAPNGNAIPIHKFNKPYDGSNKLTVIDGRWSRKTIGTDSPAKYEYLTEMIVVDGKVAEIRQNQPATSMPENGYAVVTRYEGTQRLLDNFNVGDEVSLNIASSPDINNLQMSVTGGTLLIRDGNIPAYFAHYSQVLGGTRQPRTAIGSTKDGKELLLVTVDGRQAGSIGMTIKELAQLMQALGATDAINLDGGGSTTAVARAPGTDSLKVVNTPSESSQRRIENAVGVFSTAPQSELAGLIVETPDDNVFINTSRTFTVRGHDEYFNPVEINSDDIEWSVSGIEGSFKGNVFYPSSVGPGKVKASIGDISRELDITCLSSPVKITLSKTSLNLPLNGSYTFSLRGINKNGYSAKIMPHDVQWYIRDEMGTMKDGIFTAKKAGSGYIKAYLGNTNAYCGLSVEKETSTVLDSFEDSKNSFISYPVEVPGGYELSSEQKYSGNTSGKLSYDFSNIESGSRAAFIVFGEKGLSLPSNAKKLGMWVYTENESPSWLAARVTDSKGAEHIVYFNKGLDWTGWKYMEASLSDISSPASVARVYMVQPNPVADSGCIYVDDLKAVVSSYPAIDTTKIPKDTVPVDESNKSVPFKKDSSSFRFGVFGQSYEPKTDVERSLAAKMASKINSALDAGAFVGGSPHAAAKSLKKPFAATFSEYKAFDVVNSRFIQLAMGKGGLRKTEANQWGWFLRQLDEAEGSNVFIFLAGSPETFSDNLESKLFKDTLTDYKKKSKKNIWVFFEGDKNTSYMENGIKYISTAGYGAEGITSKDTSAAKYVLVTVNGSTVTYEFKPIS</sequence>
<accession>A0A369BHL1</accession>
<dbReference type="Pfam" id="PF09992">
    <property type="entry name" value="NAGPA"/>
    <property type="match status" value="1"/>
</dbReference>